<dbReference type="EMBL" id="CP048914">
    <property type="protein sequence ID" value="QMS84197.1"/>
    <property type="molecule type" value="Genomic_DNA"/>
</dbReference>
<keyword evidence="9" id="KW-1185">Reference proteome</keyword>
<keyword evidence="5 8" id="KW-0808">Transferase</keyword>
<evidence type="ECO:0000256" key="3">
    <source>
        <dbReference type="ARBA" id="ARBA00011738"/>
    </source>
</evidence>
<dbReference type="InterPro" id="IPR015421">
    <property type="entry name" value="PyrdxlP-dep_Trfase_major"/>
</dbReference>
<sequence>MSFLNSHSDGKKMVDKVFKAAVKAKQAKLEVGDDAVVDATLGTLFDEHGTFVAFDSVWNSFQSLSNIQKAKYAAGIQGNPTFRKAVYTWLFGDTDIPCEIIATPGGAGAVSSTIKNVLNPGDTLVKPHIAWGPYNTMANEFQVNTMNYELFDGDQFNCGSFLATCQQVMNEQGKVLAIINDPCHNPSGYTMTSDEWDTILHGLTQLSHQGPVIILHDIAYVDFSTTPEWKSHFQKYQQLSHNMMVVIAFSLSKTFTAYGMRVGAAVAISSNMEELVKFRDAEIYSARSIWSTVNNSVMDLFTMITTTPSMREEYLAEKTTYVDIIKQRADIFIEEAKDVGLPLYPYKEGFFATIKVAQDQVEYLGEQLQKHHIYTVEVAHGLRIALCSVPKHKLYGLAQRIKTIIEQ</sequence>
<dbReference type="PANTHER" id="PTHR11879:SF22">
    <property type="entry name" value="ASPARTATE AMINOTRANSFERASE, MITOCHONDRIAL"/>
    <property type="match status" value="1"/>
</dbReference>
<dbReference type="SUPFAM" id="SSF53383">
    <property type="entry name" value="PLP-dependent transferases"/>
    <property type="match status" value="1"/>
</dbReference>
<dbReference type="RefSeq" id="WP_258877809.1">
    <property type="nucleotide sequence ID" value="NZ_CP048914.1"/>
</dbReference>
<evidence type="ECO:0000313" key="8">
    <source>
        <dbReference type="EMBL" id="QMS84197.1"/>
    </source>
</evidence>
<comment type="subunit">
    <text evidence="3">Homodimer.</text>
</comment>
<evidence type="ECO:0000256" key="1">
    <source>
        <dbReference type="ARBA" id="ARBA00001933"/>
    </source>
</evidence>
<keyword evidence="6" id="KW-0663">Pyridoxal phosphate</keyword>
<dbReference type="InterPro" id="IPR015424">
    <property type="entry name" value="PyrdxlP-dep_Trfase"/>
</dbReference>
<dbReference type="GO" id="GO:0008483">
    <property type="term" value="F:transaminase activity"/>
    <property type="evidence" value="ECO:0007669"/>
    <property type="project" value="UniProtKB-KW"/>
</dbReference>
<accession>A0A7L7KNJ6</accession>
<evidence type="ECO:0000256" key="4">
    <source>
        <dbReference type="ARBA" id="ARBA00022576"/>
    </source>
</evidence>
<evidence type="ECO:0000259" key="7">
    <source>
        <dbReference type="Pfam" id="PF00155"/>
    </source>
</evidence>
<proteinExistence type="inferred from homology"/>
<organism evidence="8 9">
    <name type="scientific">Candidatus Xianfuyuplasma coldseepsis</name>
    <dbReference type="NCBI Taxonomy" id="2782163"/>
    <lineage>
        <taxon>Bacteria</taxon>
        <taxon>Bacillati</taxon>
        <taxon>Mycoplasmatota</taxon>
        <taxon>Mollicutes</taxon>
        <taxon>Candidatus Izemoplasmatales</taxon>
        <taxon>Candidatus Izemoplasmataceae</taxon>
        <taxon>Candidatus Xianfuyuplasma</taxon>
    </lineage>
</organism>
<dbReference type="GO" id="GO:0006520">
    <property type="term" value="P:amino acid metabolic process"/>
    <property type="evidence" value="ECO:0007669"/>
    <property type="project" value="InterPro"/>
</dbReference>
<dbReference type="Pfam" id="PF00155">
    <property type="entry name" value="Aminotran_1_2"/>
    <property type="match status" value="1"/>
</dbReference>
<comment type="similarity">
    <text evidence="2">Belongs to the class-I pyridoxal-phosphate-dependent aminotransferase family.</text>
</comment>
<dbReference type="InterPro" id="IPR015422">
    <property type="entry name" value="PyrdxlP-dep_Trfase_small"/>
</dbReference>
<dbReference type="GO" id="GO:0030170">
    <property type="term" value="F:pyridoxal phosphate binding"/>
    <property type="evidence" value="ECO:0007669"/>
    <property type="project" value="InterPro"/>
</dbReference>
<dbReference type="PANTHER" id="PTHR11879">
    <property type="entry name" value="ASPARTATE AMINOTRANSFERASE"/>
    <property type="match status" value="1"/>
</dbReference>
<dbReference type="Gene3D" id="3.90.1150.10">
    <property type="entry name" value="Aspartate Aminotransferase, domain 1"/>
    <property type="match status" value="1"/>
</dbReference>
<comment type="cofactor">
    <cofactor evidence="1">
        <name>pyridoxal 5'-phosphate</name>
        <dbReference type="ChEBI" id="CHEBI:597326"/>
    </cofactor>
</comment>
<keyword evidence="4 8" id="KW-0032">Aminotransferase</keyword>
<evidence type="ECO:0000256" key="6">
    <source>
        <dbReference type="ARBA" id="ARBA00022898"/>
    </source>
</evidence>
<dbReference type="InterPro" id="IPR000796">
    <property type="entry name" value="Asp_trans"/>
</dbReference>
<evidence type="ECO:0000256" key="5">
    <source>
        <dbReference type="ARBA" id="ARBA00022679"/>
    </source>
</evidence>
<dbReference type="Gene3D" id="3.40.640.10">
    <property type="entry name" value="Type I PLP-dependent aspartate aminotransferase-like (Major domain)"/>
    <property type="match status" value="1"/>
</dbReference>
<dbReference type="Proteomes" id="UP000514720">
    <property type="component" value="Chromosome"/>
</dbReference>
<protein>
    <submittedName>
        <fullName evidence="8">Aminotransferase class I/II-fold pyridoxal phosphate-dependent enzyme</fullName>
    </submittedName>
</protein>
<evidence type="ECO:0000256" key="2">
    <source>
        <dbReference type="ARBA" id="ARBA00007441"/>
    </source>
</evidence>
<dbReference type="InterPro" id="IPR004839">
    <property type="entry name" value="Aminotransferase_I/II_large"/>
</dbReference>
<dbReference type="GO" id="GO:0042802">
    <property type="term" value="F:identical protein binding"/>
    <property type="evidence" value="ECO:0007669"/>
    <property type="project" value="TreeGrafter"/>
</dbReference>
<dbReference type="KEGG" id="xcl:G4Z02_00050"/>
<reference evidence="8 9" key="1">
    <citation type="submission" date="2020-02" db="EMBL/GenBank/DDBJ databases">
        <authorList>
            <person name="Zheng R.K."/>
            <person name="Sun C.M."/>
        </authorList>
    </citation>
    <scope>NUCLEOTIDE SEQUENCE [LARGE SCALE GENOMIC DNA]</scope>
    <source>
        <strain evidence="9">zrk13</strain>
    </source>
</reference>
<dbReference type="CDD" id="cd00609">
    <property type="entry name" value="AAT_like"/>
    <property type="match status" value="1"/>
</dbReference>
<name>A0A7L7KNJ6_9MOLU</name>
<feature type="domain" description="Aminotransferase class I/classII large" evidence="7">
    <location>
        <begin position="53"/>
        <end position="401"/>
    </location>
</feature>
<gene>
    <name evidence="8" type="ORF">G4Z02_00050</name>
</gene>
<dbReference type="AlphaFoldDB" id="A0A7L7KNJ6"/>
<evidence type="ECO:0000313" key="9">
    <source>
        <dbReference type="Proteomes" id="UP000514720"/>
    </source>
</evidence>